<keyword evidence="4" id="KW-1185">Reference proteome</keyword>
<feature type="transmembrane region" description="Helical" evidence="1">
    <location>
        <begin position="124"/>
        <end position="143"/>
    </location>
</feature>
<organism evidence="3 4">
    <name type="scientific">Lentinus tigrinus ALCF2SS1-6</name>
    <dbReference type="NCBI Taxonomy" id="1328759"/>
    <lineage>
        <taxon>Eukaryota</taxon>
        <taxon>Fungi</taxon>
        <taxon>Dikarya</taxon>
        <taxon>Basidiomycota</taxon>
        <taxon>Agaricomycotina</taxon>
        <taxon>Agaricomycetes</taxon>
        <taxon>Polyporales</taxon>
        <taxon>Polyporaceae</taxon>
        <taxon>Lentinus</taxon>
    </lineage>
</organism>
<sequence>MSSGNSTVSSAEEIVADRAFFFQLNCALIAEAIVIFYEYLITFDSEIRLVWSRRITGASVLFFLNRYIMLLQNVITVPSFVPISNTACRALGWMDIILSLLPYFVWNAFSTLRTYALCGRDRRIPALVCLLLCGPVVANLYNIPYQKPANSPPPYNCGVANSITLAITVVLVSRLSSIAADAIVISVTWWTTYKIKKTAVLNNVKTSLVDLLLRDGSVYFCTMLVFNVLHIVVNFAEEVSFMGDIADVITSILVSRFIINLRDLDSRDLLEQSHSGSTAGGTVVFASNLIESMGAPLERSSIPIEVGDGDEPET</sequence>
<dbReference type="Pfam" id="PF20151">
    <property type="entry name" value="DUF6533"/>
    <property type="match status" value="1"/>
</dbReference>
<dbReference type="AlphaFoldDB" id="A0A5C2S1C3"/>
<feature type="transmembrane region" description="Helical" evidence="1">
    <location>
        <begin position="20"/>
        <end position="40"/>
    </location>
</feature>
<dbReference type="InterPro" id="IPR045340">
    <property type="entry name" value="DUF6533"/>
</dbReference>
<feature type="transmembrane region" description="Helical" evidence="1">
    <location>
        <begin position="60"/>
        <end position="81"/>
    </location>
</feature>
<evidence type="ECO:0000313" key="4">
    <source>
        <dbReference type="Proteomes" id="UP000313359"/>
    </source>
</evidence>
<name>A0A5C2S1C3_9APHY</name>
<accession>A0A5C2S1C3</accession>
<proteinExistence type="predicted"/>
<reference evidence="3" key="1">
    <citation type="journal article" date="2018" name="Genome Biol. Evol.">
        <title>Genomics and development of Lentinus tigrinus, a white-rot wood-decaying mushroom with dimorphic fruiting bodies.</title>
        <authorList>
            <person name="Wu B."/>
            <person name="Xu Z."/>
            <person name="Knudson A."/>
            <person name="Carlson A."/>
            <person name="Chen N."/>
            <person name="Kovaka S."/>
            <person name="LaButti K."/>
            <person name="Lipzen A."/>
            <person name="Pennachio C."/>
            <person name="Riley R."/>
            <person name="Schakwitz W."/>
            <person name="Umezawa K."/>
            <person name="Ohm R.A."/>
            <person name="Grigoriev I.V."/>
            <person name="Nagy L.G."/>
            <person name="Gibbons J."/>
            <person name="Hibbett D."/>
        </authorList>
    </citation>
    <scope>NUCLEOTIDE SEQUENCE [LARGE SCALE GENOMIC DNA]</scope>
    <source>
        <strain evidence="3">ALCF2SS1-6</strain>
    </source>
</reference>
<dbReference type="EMBL" id="ML122287">
    <property type="protein sequence ID" value="RPD56564.1"/>
    <property type="molecule type" value="Genomic_DNA"/>
</dbReference>
<evidence type="ECO:0000313" key="3">
    <source>
        <dbReference type="EMBL" id="RPD56564.1"/>
    </source>
</evidence>
<dbReference type="OrthoDB" id="2753849at2759"/>
<feature type="transmembrane region" description="Helical" evidence="1">
    <location>
        <begin position="163"/>
        <end position="190"/>
    </location>
</feature>
<protein>
    <recommendedName>
        <fullName evidence="2">DUF6533 domain-containing protein</fullName>
    </recommendedName>
</protein>
<dbReference type="STRING" id="1328759.A0A5C2S1C3"/>
<evidence type="ECO:0000259" key="2">
    <source>
        <dbReference type="Pfam" id="PF20151"/>
    </source>
</evidence>
<evidence type="ECO:0000256" key="1">
    <source>
        <dbReference type="SAM" id="Phobius"/>
    </source>
</evidence>
<gene>
    <name evidence="3" type="ORF">L227DRAFT_508376</name>
</gene>
<keyword evidence="1" id="KW-1133">Transmembrane helix</keyword>
<keyword evidence="1" id="KW-0472">Membrane</keyword>
<keyword evidence="1" id="KW-0812">Transmembrane</keyword>
<dbReference type="Proteomes" id="UP000313359">
    <property type="component" value="Unassembled WGS sequence"/>
</dbReference>
<feature type="transmembrane region" description="Helical" evidence="1">
    <location>
        <begin position="93"/>
        <end position="112"/>
    </location>
</feature>
<feature type="domain" description="DUF6533" evidence="2">
    <location>
        <begin position="27"/>
        <end position="71"/>
    </location>
</feature>